<evidence type="ECO:0000256" key="2">
    <source>
        <dbReference type="SAM" id="Phobius"/>
    </source>
</evidence>
<dbReference type="Proteomes" id="UP000179258">
    <property type="component" value="Unassembled WGS sequence"/>
</dbReference>
<feature type="transmembrane region" description="Helical" evidence="2">
    <location>
        <begin position="12"/>
        <end position="35"/>
    </location>
</feature>
<gene>
    <name evidence="3" type="ORF">A3D59_04235</name>
</gene>
<organism evidence="3 4">
    <name type="scientific">Candidatus Wildermuthbacteria bacterium RIFCSPHIGHO2_02_FULL_47_17</name>
    <dbReference type="NCBI Taxonomy" id="1802452"/>
    <lineage>
        <taxon>Bacteria</taxon>
        <taxon>Candidatus Wildermuthiibacteriota</taxon>
    </lineage>
</organism>
<dbReference type="EMBL" id="MHTX01000023">
    <property type="protein sequence ID" value="OHA68066.1"/>
    <property type="molecule type" value="Genomic_DNA"/>
</dbReference>
<protein>
    <recommendedName>
        <fullName evidence="5">Cell division protein FtsL</fullName>
    </recommendedName>
</protein>
<keyword evidence="2" id="KW-1133">Transmembrane helix</keyword>
<evidence type="ECO:0000313" key="3">
    <source>
        <dbReference type="EMBL" id="OHA68066.1"/>
    </source>
</evidence>
<evidence type="ECO:0000256" key="1">
    <source>
        <dbReference type="SAM" id="Coils"/>
    </source>
</evidence>
<evidence type="ECO:0008006" key="5">
    <source>
        <dbReference type="Google" id="ProtNLM"/>
    </source>
</evidence>
<dbReference type="AlphaFoldDB" id="A0A1G2R5G7"/>
<keyword evidence="2" id="KW-0472">Membrane</keyword>
<feature type="coiled-coil region" evidence="1">
    <location>
        <begin position="41"/>
        <end position="68"/>
    </location>
</feature>
<sequence>MFIAIPLNGKNTALISSLFIFALLGVYLWQVNLIVRQSALRDSAAKKIQELSLQNKGLEIELSRADSLDQLAERLSGLSSFENVSRVKYLRLLGGVVVRSSENSAP</sequence>
<accession>A0A1G2R5G7</accession>
<keyword evidence="2" id="KW-0812">Transmembrane</keyword>
<comment type="caution">
    <text evidence="3">The sequence shown here is derived from an EMBL/GenBank/DDBJ whole genome shotgun (WGS) entry which is preliminary data.</text>
</comment>
<proteinExistence type="predicted"/>
<keyword evidence="1" id="KW-0175">Coiled coil</keyword>
<name>A0A1G2R5G7_9BACT</name>
<reference evidence="3 4" key="1">
    <citation type="journal article" date="2016" name="Nat. Commun.">
        <title>Thousands of microbial genomes shed light on interconnected biogeochemical processes in an aquifer system.</title>
        <authorList>
            <person name="Anantharaman K."/>
            <person name="Brown C.T."/>
            <person name="Hug L.A."/>
            <person name="Sharon I."/>
            <person name="Castelle C.J."/>
            <person name="Probst A.J."/>
            <person name="Thomas B.C."/>
            <person name="Singh A."/>
            <person name="Wilkins M.J."/>
            <person name="Karaoz U."/>
            <person name="Brodie E.L."/>
            <person name="Williams K.H."/>
            <person name="Hubbard S.S."/>
            <person name="Banfield J.F."/>
        </authorList>
    </citation>
    <scope>NUCLEOTIDE SEQUENCE [LARGE SCALE GENOMIC DNA]</scope>
</reference>
<evidence type="ECO:0000313" key="4">
    <source>
        <dbReference type="Proteomes" id="UP000179258"/>
    </source>
</evidence>